<dbReference type="RefSeq" id="WP_116188912.1">
    <property type="nucleotide sequence ID" value="NZ_QTTN01000009.1"/>
</dbReference>
<keyword evidence="2 3" id="KW-0472">Membrane</keyword>
<gene>
    <name evidence="4" type="ORF">A8990_109116</name>
</gene>
<sequence>MTLFYRKRNKRKLHQTSLVSSTLPSEPNNLGTSLSDNITHLKNKFKNCSEVVFRDITFGTEQQNQAQMIWMDGLVEREQLENEILNSLIQRSDIKLHPESDPKSFLEDMKTRVLKATQVKELLTMSDVVEGILTGDTILVFDQTPIALSISTKGGPVRAISEPQTEAVVRGPRQGFTESLRTNTTLVRRIIKTTDLKTEIFTIGKFTKTAVVVAYIDGIASLDVLEEVRERLSQIEVDTILDSAYIEELIEDHSYTLFPQIAHTERPDKAAAELAEGKVILFVDGSPFVLIVPTTFFRFFQSSEDYYERFPMAFAVRSIRFLFIVIALLLPSVYIAVITYHHEMLPAQLLISIAGSHEGVPFPTLLEALLMEITFEALREAGIRLPKQVGQAVSIVGALVIGEAAVQAGIVSTAMVIVVALTAIASFTIPAFNVGISIRILRFPLMILGAVLGLYGIMLGLLALLVHLCSLRSFGVPYFAPLAPFRWRSMKDLFVRAPIWSMNRASLRKPDEGSQRGAN</sequence>
<comment type="similarity">
    <text evidence="1">Belongs to the GerABKA family.</text>
</comment>
<proteinExistence type="inferred from homology"/>
<dbReference type="InterPro" id="IPR050768">
    <property type="entry name" value="UPF0353/GerABKA_families"/>
</dbReference>
<dbReference type="PANTHER" id="PTHR22550:SF5">
    <property type="entry name" value="LEUCINE ZIPPER PROTEIN 4"/>
    <property type="match status" value="1"/>
</dbReference>
<feature type="transmembrane region" description="Helical" evidence="3">
    <location>
        <begin position="279"/>
        <end position="300"/>
    </location>
</feature>
<keyword evidence="3" id="KW-1133">Transmembrane helix</keyword>
<keyword evidence="3" id="KW-0812">Transmembrane</keyword>
<dbReference type="GO" id="GO:0009847">
    <property type="term" value="P:spore germination"/>
    <property type="evidence" value="ECO:0007669"/>
    <property type="project" value="InterPro"/>
</dbReference>
<name>A0A3D9SDJ8_9BACL</name>
<dbReference type="AlphaFoldDB" id="A0A3D9SDJ8"/>
<dbReference type="PIRSF" id="PIRSF005690">
    <property type="entry name" value="GerBA"/>
    <property type="match status" value="1"/>
</dbReference>
<evidence type="ECO:0000256" key="3">
    <source>
        <dbReference type="SAM" id="Phobius"/>
    </source>
</evidence>
<dbReference type="PANTHER" id="PTHR22550">
    <property type="entry name" value="SPORE GERMINATION PROTEIN"/>
    <property type="match status" value="1"/>
</dbReference>
<protein>
    <submittedName>
        <fullName evidence="4">Spore germination protein KA</fullName>
    </submittedName>
</protein>
<dbReference type="OrthoDB" id="1726708at2"/>
<organism evidence="4 5">
    <name type="scientific">Paenibacillus taihuensis</name>
    <dbReference type="NCBI Taxonomy" id="1156355"/>
    <lineage>
        <taxon>Bacteria</taxon>
        <taxon>Bacillati</taxon>
        <taxon>Bacillota</taxon>
        <taxon>Bacilli</taxon>
        <taxon>Bacillales</taxon>
        <taxon>Paenibacillaceae</taxon>
        <taxon>Paenibacillus</taxon>
    </lineage>
</organism>
<dbReference type="GO" id="GO:0016020">
    <property type="term" value="C:membrane"/>
    <property type="evidence" value="ECO:0007669"/>
    <property type="project" value="InterPro"/>
</dbReference>
<accession>A0A3D9SDJ8</accession>
<reference evidence="4 5" key="1">
    <citation type="submission" date="2018-08" db="EMBL/GenBank/DDBJ databases">
        <title>Genomic Encyclopedia of Type Strains, Phase III (KMG-III): the genomes of soil and plant-associated and newly described type strains.</title>
        <authorList>
            <person name="Whitman W."/>
        </authorList>
    </citation>
    <scope>NUCLEOTIDE SEQUENCE [LARGE SCALE GENOMIC DNA]</scope>
    <source>
        <strain evidence="4 5">CGMCC 1.10966</strain>
    </source>
</reference>
<evidence type="ECO:0000256" key="2">
    <source>
        <dbReference type="ARBA" id="ARBA00023136"/>
    </source>
</evidence>
<evidence type="ECO:0000313" key="5">
    <source>
        <dbReference type="Proteomes" id="UP000256304"/>
    </source>
</evidence>
<keyword evidence="5" id="KW-1185">Reference proteome</keyword>
<evidence type="ECO:0000256" key="1">
    <source>
        <dbReference type="ARBA" id="ARBA00005278"/>
    </source>
</evidence>
<feature type="transmembrane region" description="Helical" evidence="3">
    <location>
        <begin position="443"/>
        <end position="468"/>
    </location>
</feature>
<dbReference type="InterPro" id="IPR004995">
    <property type="entry name" value="Spore_Ger"/>
</dbReference>
<evidence type="ECO:0000313" key="4">
    <source>
        <dbReference type="EMBL" id="REE87470.1"/>
    </source>
</evidence>
<dbReference type="Pfam" id="PF03323">
    <property type="entry name" value="GerA"/>
    <property type="match status" value="1"/>
</dbReference>
<feature type="transmembrane region" description="Helical" evidence="3">
    <location>
        <begin position="321"/>
        <end position="340"/>
    </location>
</feature>
<feature type="transmembrane region" description="Helical" evidence="3">
    <location>
        <begin position="416"/>
        <end position="436"/>
    </location>
</feature>
<feature type="transmembrane region" description="Helical" evidence="3">
    <location>
        <begin position="390"/>
        <end position="410"/>
    </location>
</feature>
<dbReference type="EMBL" id="QTTN01000009">
    <property type="protein sequence ID" value="REE87470.1"/>
    <property type="molecule type" value="Genomic_DNA"/>
</dbReference>
<comment type="caution">
    <text evidence="4">The sequence shown here is derived from an EMBL/GenBank/DDBJ whole genome shotgun (WGS) entry which is preliminary data.</text>
</comment>
<dbReference type="Proteomes" id="UP000256304">
    <property type="component" value="Unassembled WGS sequence"/>
</dbReference>